<gene>
    <name evidence="1" type="ORF">E8E13_010941</name>
</gene>
<name>A0A9P4TM91_CURKU</name>
<accession>A0A9P4TM91</accession>
<evidence type="ECO:0000313" key="1">
    <source>
        <dbReference type="EMBL" id="KAF3007878.1"/>
    </source>
</evidence>
<dbReference type="AlphaFoldDB" id="A0A9P4TM91"/>
<organism evidence="1 2">
    <name type="scientific">Curvularia kusanoi</name>
    <name type="common">Cochliobolus kusanoi</name>
    <dbReference type="NCBI Taxonomy" id="90978"/>
    <lineage>
        <taxon>Eukaryota</taxon>
        <taxon>Fungi</taxon>
        <taxon>Dikarya</taxon>
        <taxon>Ascomycota</taxon>
        <taxon>Pezizomycotina</taxon>
        <taxon>Dothideomycetes</taxon>
        <taxon>Pleosporomycetidae</taxon>
        <taxon>Pleosporales</taxon>
        <taxon>Pleosporineae</taxon>
        <taxon>Pleosporaceae</taxon>
        <taxon>Curvularia</taxon>
    </lineage>
</organism>
<keyword evidence="2" id="KW-1185">Reference proteome</keyword>
<sequence length="346" mass="39474">MFREAASWPIEDYEFSTNEGTKSFRMHPSPPSWGVSVEHSPLSHRGWVLQERAISSRTLFFTREGLFWECGETRRSRYGTVPGSYEDADCALYDKRHPPYLREIVETFNNPNADGGDRRRKWSLLLEASSRMNLTVVTDRLPALTGLGKEISRLTGTQFEMGIFKDNIIQDLAWRRSYDHLSPPKLRIPSVPSWSWASIDGRILFPHNYGHDHSLGELSADISHDGKRLLVHGKLIEAISTVGDAEGKITLHYIDTILAHPADVGRLDTLDDVSLLDGCIVKCLQWIFREIRPEYRLNNRASFVIGALILLPVDEGSNVYRRVGWALLHVDDDVWVDREYTDISII</sequence>
<dbReference type="EMBL" id="SWKU01000004">
    <property type="protein sequence ID" value="KAF3007878.1"/>
    <property type="molecule type" value="Genomic_DNA"/>
</dbReference>
<dbReference type="PANTHER" id="PTHR33112">
    <property type="entry name" value="DOMAIN PROTEIN, PUTATIVE-RELATED"/>
    <property type="match status" value="1"/>
</dbReference>
<evidence type="ECO:0000313" key="2">
    <source>
        <dbReference type="Proteomes" id="UP000801428"/>
    </source>
</evidence>
<dbReference type="OrthoDB" id="3695242at2759"/>
<evidence type="ECO:0008006" key="3">
    <source>
        <dbReference type="Google" id="ProtNLM"/>
    </source>
</evidence>
<protein>
    <recommendedName>
        <fullName evidence="3">Heterokaryon incompatibility domain-containing protein</fullName>
    </recommendedName>
</protein>
<dbReference type="Proteomes" id="UP000801428">
    <property type="component" value="Unassembled WGS sequence"/>
</dbReference>
<reference evidence="1" key="1">
    <citation type="submission" date="2019-04" db="EMBL/GenBank/DDBJ databases">
        <title>Sequencing of skin fungus with MAO and IRED activity.</title>
        <authorList>
            <person name="Marsaioli A.J."/>
            <person name="Bonatto J.M.C."/>
            <person name="Reis Junior O."/>
        </authorList>
    </citation>
    <scope>NUCLEOTIDE SEQUENCE</scope>
    <source>
        <strain evidence="1">30M1</strain>
    </source>
</reference>
<comment type="caution">
    <text evidence="1">The sequence shown here is derived from an EMBL/GenBank/DDBJ whole genome shotgun (WGS) entry which is preliminary data.</text>
</comment>
<proteinExistence type="predicted"/>
<dbReference type="PANTHER" id="PTHR33112:SF16">
    <property type="entry name" value="HETEROKARYON INCOMPATIBILITY DOMAIN-CONTAINING PROTEIN"/>
    <property type="match status" value="1"/>
</dbReference>